<dbReference type="Proteomes" id="UP000003875">
    <property type="component" value="Unassembled WGS sequence"/>
</dbReference>
<evidence type="ECO:0000313" key="2">
    <source>
        <dbReference type="Proteomes" id="UP000003875"/>
    </source>
</evidence>
<name>C0BRL8_BIFPS</name>
<evidence type="ECO:0000313" key="1">
    <source>
        <dbReference type="EMBL" id="EEG71312.1"/>
    </source>
</evidence>
<reference evidence="1 2" key="2">
    <citation type="submission" date="2009-02" db="EMBL/GenBank/DDBJ databases">
        <authorList>
            <person name="Fulton L."/>
            <person name="Clifton S."/>
            <person name="Fulton B."/>
            <person name="Xu J."/>
            <person name="Minx P."/>
            <person name="Pepin K.H."/>
            <person name="Johnson M."/>
            <person name="Bhonagiri V."/>
            <person name="Nash W.E."/>
            <person name="Mardis E.R."/>
            <person name="Wilson R.K."/>
        </authorList>
    </citation>
    <scope>NUCLEOTIDE SEQUENCE [LARGE SCALE GENOMIC DNA]</scope>
    <source>
        <strain evidence="1 2">DSM 20438</strain>
    </source>
</reference>
<dbReference type="eggNOG" id="COG1414">
    <property type="taxonomic scope" value="Bacteria"/>
</dbReference>
<organism evidence="1 2">
    <name type="scientific">Bifidobacterium pseudocatenulatum DSM 20438 = JCM 1200 = LMG 10505</name>
    <dbReference type="NCBI Taxonomy" id="547043"/>
    <lineage>
        <taxon>Bacteria</taxon>
        <taxon>Bacillati</taxon>
        <taxon>Actinomycetota</taxon>
        <taxon>Actinomycetes</taxon>
        <taxon>Bifidobacteriales</taxon>
        <taxon>Bifidobacteriaceae</taxon>
        <taxon>Bifidobacterium</taxon>
    </lineage>
</organism>
<sequence>MQFHEFSRLEERRVVDAVENLVEAGVVEASGSGASRSYILSSKVYKADNALPAYVRQNNISATRQRGLVLELAEKNGDEVTSSKSWIYRA</sequence>
<comment type="caution">
    <text evidence="1">The sequence shown here is derived from an EMBL/GenBank/DDBJ whole genome shotgun (WGS) entry which is preliminary data.</text>
</comment>
<reference evidence="1 2" key="1">
    <citation type="submission" date="2009-02" db="EMBL/GenBank/DDBJ databases">
        <title>Draft genome sequence of Bifidobacterium pseudocatenulatum (DSM 20438).</title>
        <authorList>
            <person name="Sudarsanam P."/>
            <person name="Ley R."/>
            <person name="Guruge J."/>
            <person name="Turnbaugh P.J."/>
            <person name="Mahowald M."/>
            <person name="Liep D."/>
            <person name="Gordon J."/>
        </authorList>
    </citation>
    <scope>NUCLEOTIDE SEQUENCE [LARGE SCALE GENOMIC DNA]</scope>
    <source>
        <strain evidence="1 2">DSM 20438</strain>
    </source>
</reference>
<dbReference type="EMBL" id="ABXX02000002">
    <property type="protein sequence ID" value="EEG71312.1"/>
    <property type="molecule type" value="Genomic_DNA"/>
</dbReference>
<gene>
    <name evidence="1" type="ORF">BIFPSEUDO_03282</name>
</gene>
<protein>
    <submittedName>
        <fullName evidence="1">Uncharacterized protein</fullName>
    </submittedName>
</protein>
<dbReference type="AlphaFoldDB" id="C0BRL8"/>
<accession>C0BRL8</accession>
<proteinExistence type="predicted"/>